<dbReference type="AlphaFoldDB" id="A0A7H4LUW0"/>
<evidence type="ECO:0000313" key="1">
    <source>
        <dbReference type="EMBL" id="STR39936.1"/>
    </source>
</evidence>
<evidence type="ECO:0000313" key="2">
    <source>
        <dbReference type="Proteomes" id="UP000255050"/>
    </source>
</evidence>
<accession>A0A7H4LUW0</accession>
<dbReference type="Gene3D" id="3.55.50.30">
    <property type="match status" value="1"/>
</dbReference>
<comment type="caution">
    <text evidence="1">The sequence shown here is derived from an EMBL/GenBank/DDBJ whole genome shotgun (WGS) entry which is preliminary data.</text>
</comment>
<name>A0A7H4LUW0_9ENTR</name>
<gene>
    <name evidence="1" type="ORF">NCTC11694_01081</name>
</gene>
<keyword evidence="1" id="KW-0472">Membrane</keyword>
<dbReference type="EMBL" id="UGJR01000002">
    <property type="protein sequence ID" value="STR39936.1"/>
    <property type="molecule type" value="Genomic_DNA"/>
</dbReference>
<organism evidence="1 2">
    <name type="scientific">Klebsiella michiganensis</name>
    <dbReference type="NCBI Taxonomy" id="1134687"/>
    <lineage>
        <taxon>Bacteria</taxon>
        <taxon>Pseudomonadati</taxon>
        <taxon>Pseudomonadota</taxon>
        <taxon>Gammaproteobacteria</taxon>
        <taxon>Enterobacterales</taxon>
        <taxon>Enterobacteriaceae</taxon>
        <taxon>Klebsiella/Raoultella group</taxon>
        <taxon>Klebsiella</taxon>
    </lineage>
</organism>
<proteinExistence type="predicted"/>
<protein>
    <submittedName>
        <fullName evidence="1">Iron(III) dicitrate transmembrane sensor protein FecR</fullName>
    </submittedName>
</protein>
<reference evidence="1 2" key="1">
    <citation type="submission" date="2018-06" db="EMBL/GenBank/DDBJ databases">
        <authorList>
            <consortium name="Pathogen Informatics"/>
            <person name="Doyle S."/>
        </authorList>
    </citation>
    <scope>NUCLEOTIDE SEQUENCE [LARGE SCALE GENOMIC DNA]</scope>
    <source>
        <strain evidence="1 2">NCTC11694</strain>
    </source>
</reference>
<dbReference type="Proteomes" id="UP000255050">
    <property type="component" value="Unassembled WGS sequence"/>
</dbReference>
<sequence>MLTFHDAPLSEVVETLARYRSGVLRCDPAVADLRLSGTFPLGDPDAILQVIAQTLPITLRFITRYWVTLVPA</sequence>
<keyword evidence="1" id="KW-0812">Transmembrane</keyword>